<evidence type="ECO:0000313" key="2">
    <source>
        <dbReference type="EMBL" id="CAB4242033.1"/>
    </source>
</evidence>
<dbReference type="EMBL" id="LR797827">
    <property type="protein sequence ID" value="CAB4242033.1"/>
    <property type="molecule type" value="Genomic_DNA"/>
</dbReference>
<sequence>MYKIYENFITANEQKIVLDFLMKNTNNLVANLRAYTDFGIQPNDSVAYYYLPVSKYLNSQSELHSIIRKAQDFVGVSHDDPKTFYGWALSVAPRGADCIEHFDPLDAELLKTKKIVRMNIFIQNATRGGDFDFLIDGEWVKTKPPECSMLTFDASDIKHRITHNVGNKPRINLSIDAVVNR</sequence>
<protein>
    <submittedName>
        <fullName evidence="2">Uncharacterized protein</fullName>
    </submittedName>
</protein>
<name>A0A6J5TAM2_9CAUD</name>
<organism evidence="2">
    <name type="scientific">uncultured Caudovirales phage</name>
    <dbReference type="NCBI Taxonomy" id="2100421"/>
    <lineage>
        <taxon>Viruses</taxon>
        <taxon>Duplodnaviria</taxon>
        <taxon>Heunggongvirae</taxon>
        <taxon>Uroviricota</taxon>
        <taxon>Caudoviricetes</taxon>
        <taxon>Peduoviridae</taxon>
        <taxon>Maltschvirus</taxon>
        <taxon>Maltschvirus maltsch</taxon>
    </lineage>
</organism>
<dbReference type="EMBL" id="LR796275">
    <property type="protein sequence ID" value="CAB4133887.1"/>
    <property type="molecule type" value="Genomic_DNA"/>
</dbReference>
<reference evidence="2" key="1">
    <citation type="submission" date="2020-05" db="EMBL/GenBank/DDBJ databases">
        <authorList>
            <person name="Chiriac C."/>
            <person name="Salcher M."/>
            <person name="Ghai R."/>
            <person name="Kavagutti S V."/>
        </authorList>
    </citation>
    <scope>NUCLEOTIDE SEQUENCE</scope>
</reference>
<evidence type="ECO:0000313" key="1">
    <source>
        <dbReference type="EMBL" id="CAB4133887.1"/>
    </source>
</evidence>
<proteinExistence type="predicted"/>
<accession>A0A6J5TAM2</accession>
<gene>
    <name evidence="1" type="ORF">UFOVP263_38</name>
    <name evidence="2" type="ORF">UFOVP91_24</name>
</gene>